<feature type="non-terminal residue" evidence="2">
    <location>
        <position position="130"/>
    </location>
</feature>
<evidence type="ECO:0000256" key="1">
    <source>
        <dbReference type="SAM" id="Coils"/>
    </source>
</evidence>
<feature type="non-terminal residue" evidence="2">
    <location>
        <position position="1"/>
    </location>
</feature>
<accession>A0A812ITX2</accession>
<protein>
    <submittedName>
        <fullName evidence="2">Uncharacterized protein</fullName>
    </submittedName>
</protein>
<organism evidence="2 3">
    <name type="scientific">Symbiodinium necroappetens</name>
    <dbReference type="NCBI Taxonomy" id="1628268"/>
    <lineage>
        <taxon>Eukaryota</taxon>
        <taxon>Sar</taxon>
        <taxon>Alveolata</taxon>
        <taxon>Dinophyceae</taxon>
        <taxon>Suessiales</taxon>
        <taxon>Symbiodiniaceae</taxon>
        <taxon>Symbiodinium</taxon>
    </lineage>
</organism>
<dbReference type="SUPFAM" id="SSF90257">
    <property type="entry name" value="Myosin rod fragments"/>
    <property type="match status" value="1"/>
</dbReference>
<name>A0A812ITX2_9DINO</name>
<evidence type="ECO:0000313" key="2">
    <source>
        <dbReference type="EMBL" id="CAE7187040.1"/>
    </source>
</evidence>
<dbReference type="Proteomes" id="UP000601435">
    <property type="component" value="Unassembled WGS sequence"/>
</dbReference>
<reference evidence="2" key="1">
    <citation type="submission" date="2021-02" db="EMBL/GenBank/DDBJ databases">
        <authorList>
            <person name="Dougan E. K."/>
            <person name="Rhodes N."/>
            <person name="Thang M."/>
            <person name="Chan C."/>
        </authorList>
    </citation>
    <scope>NUCLEOTIDE SEQUENCE</scope>
</reference>
<dbReference type="EMBL" id="CAJNJA010005265">
    <property type="protein sequence ID" value="CAE7187040.1"/>
    <property type="molecule type" value="Genomic_DNA"/>
</dbReference>
<gene>
    <name evidence="2" type="ORF">SNEC2469_LOCUS951</name>
</gene>
<sequence>REGSAKELSVKDAELSTLQDEVRRLEARGDELARQVEAQASEISQVSGQLHERTQELADTSIQLADRTAESRAQAAGLEDLQQKHTNLEAVHSELVEESQKLRLELEQGRERSNEVLAAKDAQIAFLRRE</sequence>
<comment type="caution">
    <text evidence="2">The sequence shown here is derived from an EMBL/GenBank/DDBJ whole genome shotgun (WGS) entry which is preliminary data.</text>
</comment>
<evidence type="ECO:0000313" key="3">
    <source>
        <dbReference type="Proteomes" id="UP000601435"/>
    </source>
</evidence>
<keyword evidence="3" id="KW-1185">Reference proteome</keyword>
<proteinExistence type="predicted"/>
<feature type="coiled-coil region" evidence="1">
    <location>
        <begin position="8"/>
        <end position="42"/>
    </location>
</feature>
<feature type="coiled-coil region" evidence="1">
    <location>
        <begin position="78"/>
        <end position="112"/>
    </location>
</feature>
<keyword evidence="1" id="KW-0175">Coiled coil</keyword>
<dbReference type="OrthoDB" id="10480257at2759"/>
<dbReference type="AlphaFoldDB" id="A0A812ITX2"/>